<sequence>MTFYVGSEVAPLRSVILHRPGEEMLRLTPANRNTLLFDDIPWLSRAQEEHDVFADTLRNRGVEVLYFTDLLSETLDIEEARRDLVTTTFSASEWGVTLADALTEYALGLPSKELTKILVGGLTKKEVLDRVNPPGSAYLSAHSTDDVLIYPLINHLFTRDTSAWVYDGVAVNTMQMPARKRESIHFSSIYRHHPRFKDAGFKFWNDISSKEKAPVEGGDTLVIGNGTVLIGMSERTTAQGVEILAHRLFEAGSAERVIALCMPHERAMMHLDTVMTMLDVDTFTAYQQLGNLASLEITPGAGGQLKIVEHDADEMWNVIAKSLGLSSVRVLITPQSSLDAEREQWDDGCNFLTVAPGVVVGYDRNTATNAYLSDNGIEVLSVPGAELGRGRGGPRCMSCPIKRDTL</sequence>
<dbReference type="HOGENOM" id="CLU_052662_0_1_11"/>
<dbReference type="Pfam" id="PF02274">
    <property type="entry name" value="ADI"/>
    <property type="match status" value="1"/>
</dbReference>
<evidence type="ECO:0000313" key="6">
    <source>
        <dbReference type="Proteomes" id="UP000009888"/>
    </source>
</evidence>
<comment type="caution">
    <text evidence="5">The sequence shown here is derived from an EMBL/GenBank/DDBJ whole genome shotgun (WGS) entry which is preliminary data.</text>
</comment>
<comment type="pathway">
    <text evidence="3">Amino-acid degradation; L-arginine degradation via ADI pathway; carbamoyl phosphate from L-arginine: step 1/2.</text>
</comment>
<dbReference type="NCBIfam" id="NF002381">
    <property type="entry name" value="PRK01388.1"/>
    <property type="match status" value="1"/>
</dbReference>
<dbReference type="Gene3D" id="1.10.3930.10">
    <property type="entry name" value="Arginine deiminase"/>
    <property type="match status" value="1"/>
</dbReference>
<evidence type="ECO:0000313" key="5">
    <source>
        <dbReference type="EMBL" id="EKU94700.1"/>
    </source>
</evidence>
<keyword evidence="6" id="KW-1185">Reference proteome</keyword>
<dbReference type="InterPro" id="IPR003876">
    <property type="entry name" value="Arg_deiminase"/>
</dbReference>
<dbReference type="PRINTS" id="PR01466">
    <property type="entry name" value="ARGDEIMINASE"/>
</dbReference>
<dbReference type="EMBL" id="AGWL01000008">
    <property type="protein sequence ID" value="EKU94700.1"/>
    <property type="molecule type" value="Genomic_DNA"/>
</dbReference>
<keyword evidence="2 3" id="KW-0378">Hydrolase</keyword>
<evidence type="ECO:0000256" key="1">
    <source>
        <dbReference type="ARBA" id="ARBA00010206"/>
    </source>
</evidence>
<dbReference type="GO" id="GO:0016990">
    <property type="term" value="F:arginine deiminase activity"/>
    <property type="evidence" value="ECO:0007669"/>
    <property type="project" value="UniProtKB-UniRule"/>
</dbReference>
<dbReference type="PANTHER" id="PTHR47271">
    <property type="entry name" value="ARGININE DEIMINASE"/>
    <property type="match status" value="1"/>
</dbReference>
<dbReference type="PATRIC" id="fig|883066.3.peg.1708"/>
<dbReference type="UniPathway" id="UPA00254">
    <property type="reaction ID" value="UER00364"/>
</dbReference>
<evidence type="ECO:0000256" key="3">
    <source>
        <dbReference type="HAMAP-Rule" id="MF_00242"/>
    </source>
</evidence>
<dbReference type="AlphaFoldDB" id="K9EZM5"/>
<name>K9EZM5_9ACTO</name>
<keyword evidence="3" id="KW-0963">Cytoplasm</keyword>
<dbReference type="SUPFAM" id="SSF55909">
    <property type="entry name" value="Pentein"/>
    <property type="match status" value="1"/>
</dbReference>
<reference evidence="5 6" key="1">
    <citation type="submission" date="2012-09" db="EMBL/GenBank/DDBJ databases">
        <title>The Genome Sequence of Actinobaculum massiliae ACS-171-V-COL2.</title>
        <authorList>
            <consortium name="The Broad Institute Genome Sequencing Platform"/>
            <person name="Earl A."/>
            <person name="Ward D."/>
            <person name="Feldgarden M."/>
            <person name="Gevers D."/>
            <person name="Saerens B."/>
            <person name="Vaneechoutte M."/>
            <person name="Walker B."/>
            <person name="Young S.K."/>
            <person name="Zeng Q."/>
            <person name="Gargeya S."/>
            <person name="Fitzgerald M."/>
            <person name="Haas B."/>
            <person name="Abouelleil A."/>
            <person name="Alvarado L."/>
            <person name="Arachchi H.M."/>
            <person name="Berlin A."/>
            <person name="Chapman S.B."/>
            <person name="Goldberg J."/>
            <person name="Griggs A."/>
            <person name="Gujja S."/>
            <person name="Hansen M."/>
            <person name="Howarth C."/>
            <person name="Imamovic A."/>
            <person name="Larimer J."/>
            <person name="McCowen C."/>
            <person name="Montmayeur A."/>
            <person name="Murphy C."/>
            <person name="Neiman D."/>
            <person name="Pearson M."/>
            <person name="Priest M."/>
            <person name="Roberts A."/>
            <person name="Saif S."/>
            <person name="Shea T."/>
            <person name="Sisk P."/>
            <person name="Sykes S."/>
            <person name="Wortman J."/>
            <person name="Nusbaum C."/>
            <person name="Birren B."/>
        </authorList>
    </citation>
    <scope>NUCLEOTIDE SEQUENCE [LARGE SCALE GENOMIC DNA]</scope>
    <source>
        <strain evidence="6">ACS-171-V-Col2</strain>
    </source>
</reference>
<gene>
    <name evidence="3" type="primary">arcA</name>
    <name evidence="5" type="ORF">HMPREF9233_01647</name>
</gene>
<feature type="active site" description="Amidino-cysteine intermediate" evidence="3 4">
    <location>
        <position position="396"/>
    </location>
</feature>
<accession>K9EZM5</accession>
<dbReference type="RefSeq" id="WP_007001852.1">
    <property type="nucleotide sequence ID" value="NZ_JH992956.1"/>
</dbReference>
<evidence type="ECO:0000256" key="2">
    <source>
        <dbReference type="ARBA" id="ARBA00022801"/>
    </source>
</evidence>
<dbReference type="EC" id="3.5.3.6" evidence="3"/>
<dbReference type="HAMAP" id="MF_00242">
    <property type="entry name" value="Arg_deiminase"/>
    <property type="match status" value="1"/>
</dbReference>
<dbReference type="Proteomes" id="UP000009888">
    <property type="component" value="Unassembled WGS sequence"/>
</dbReference>
<dbReference type="PANTHER" id="PTHR47271:SF2">
    <property type="entry name" value="ARGININE DEIMINASE"/>
    <property type="match status" value="1"/>
</dbReference>
<dbReference type="STRING" id="202789.GCA_001457435_00457"/>
<comment type="similarity">
    <text evidence="1 3">Belongs to the arginine deiminase family.</text>
</comment>
<proteinExistence type="inferred from homology"/>
<dbReference type="PIRSF" id="PIRSF006356">
    <property type="entry name" value="Arg_deiminase"/>
    <property type="match status" value="1"/>
</dbReference>
<dbReference type="Gene3D" id="3.75.10.10">
    <property type="entry name" value="L-arginine/glycine Amidinotransferase, Chain A"/>
    <property type="match status" value="1"/>
</dbReference>
<protein>
    <recommendedName>
        <fullName evidence="3">Arginine deiminase</fullName>
        <shortName evidence="3">ADI</shortName>
        <ecNumber evidence="3">3.5.3.6</ecNumber>
    </recommendedName>
    <alternativeName>
        <fullName evidence="3">Arginine dihydrolase</fullName>
        <shortName evidence="3">AD</shortName>
    </alternativeName>
</protein>
<keyword evidence="3" id="KW-0056">Arginine metabolism</keyword>
<dbReference type="GO" id="GO:0005737">
    <property type="term" value="C:cytoplasm"/>
    <property type="evidence" value="ECO:0007669"/>
    <property type="project" value="UniProtKB-SubCell"/>
</dbReference>
<comment type="subcellular location">
    <subcellularLocation>
        <location evidence="3">Cytoplasm</location>
    </subcellularLocation>
</comment>
<dbReference type="GO" id="GO:0019546">
    <property type="term" value="P:L-arginine deiminase pathway"/>
    <property type="evidence" value="ECO:0007669"/>
    <property type="project" value="TreeGrafter"/>
</dbReference>
<dbReference type="eggNOG" id="COG2235">
    <property type="taxonomic scope" value="Bacteria"/>
</dbReference>
<evidence type="ECO:0000256" key="4">
    <source>
        <dbReference type="PIRSR" id="PIRSR006356-1"/>
    </source>
</evidence>
<organism evidence="5 6">
    <name type="scientific">Actinobaculum massiliense ACS-171-V-Col2</name>
    <dbReference type="NCBI Taxonomy" id="883066"/>
    <lineage>
        <taxon>Bacteria</taxon>
        <taxon>Bacillati</taxon>
        <taxon>Actinomycetota</taxon>
        <taxon>Actinomycetes</taxon>
        <taxon>Actinomycetales</taxon>
        <taxon>Actinomycetaceae</taxon>
        <taxon>Actinobaculum</taxon>
    </lineage>
</organism>
<comment type="catalytic activity">
    <reaction evidence="3">
        <text>L-arginine + H2O = L-citrulline + NH4(+)</text>
        <dbReference type="Rhea" id="RHEA:19597"/>
        <dbReference type="ChEBI" id="CHEBI:15377"/>
        <dbReference type="ChEBI" id="CHEBI:28938"/>
        <dbReference type="ChEBI" id="CHEBI:32682"/>
        <dbReference type="ChEBI" id="CHEBI:57743"/>
        <dbReference type="EC" id="3.5.3.6"/>
    </reaction>
</comment>